<dbReference type="Gene3D" id="2.70.70.10">
    <property type="entry name" value="Glucose Permease (Domain IIA)"/>
    <property type="match status" value="1"/>
</dbReference>
<dbReference type="Proteomes" id="UP000630923">
    <property type="component" value="Unassembled WGS sequence"/>
</dbReference>
<keyword evidence="6" id="KW-0482">Metalloprotease</keyword>
<feature type="signal peptide" evidence="8">
    <location>
        <begin position="1"/>
        <end position="30"/>
    </location>
</feature>
<dbReference type="EMBL" id="BNCI01000001">
    <property type="protein sequence ID" value="GHF20413.1"/>
    <property type="molecule type" value="Genomic_DNA"/>
</dbReference>
<keyword evidence="2" id="KW-0645">Protease</keyword>
<dbReference type="Pfam" id="PF01551">
    <property type="entry name" value="Peptidase_M23"/>
    <property type="match status" value="1"/>
</dbReference>
<feature type="chain" id="PRO_5037990888" evidence="8">
    <location>
        <begin position="31"/>
        <end position="401"/>
    </location>
</feature>
<evidence type="ECO:0000256" key="4">
    <source>
        <dbReference type="ARBA" id="ARBA00022801"/>
    </source>
</evidence>
<keyword evidence="4" id="KW-0378">Hydrolase</keyword>
<evidence type="ECO:0000256" key="5">
    <source>
        <dbReference type="ARBA" id="ARBA00022833"/>
    </source>
</evidence>
<evidence type="ECO:0000256" key="7">
    <source>
        <dbReference type="SAM" id="Coils"/>
    </source>
</evidence>
<proteinExistence type="predicted"/>
<evidence type="ECO:0000256" key="3">
    <source>
        <dbReference type="ARBA" id="ARBA00022723"/>
    </source>
</evidence>
<dbReference type="GO" id="GO:0004222">
    <property type="term" value="F:metalloendopeptidase activity"/>
    <property type="evidence" value="ECO:0007669"/>
    <property type="project" value="TreeGrafter"/>
</dbReference>
<reference evidence="10" key="2">
    <citation type="submission" date="2020-09" db="EMBL/GenBank/DDBJ databases">
        <authorList>
            <person name="Sun Q."/>
            <person name="Kim S."/>
        </authorList>
    </citation>
    <scope>NUCLEOTIDE SEQUENCE</scope>
    <source>
        <strain evidence="10">KCTC 42590</strain>
    </source>
</reference>
<organism evidence="10 11">
    <name type="scientific">Kordiimonas sediminis</name>
    <dbReference type="NCBI Taxonomy" id="1735581"/>
    <lineage>
        <taxon>Bacteria</taxon>
        <taxon>Pseudomonadati</taxon>
        <taxon>Pseudomonadota</taxon>
        <taxon>Alphaproteobacteria</taxon>
        <taxon>Kordiimonadales</taxon>
        <taxon>Kordiimonadaceae</taxon>
        <taxon>Kordiimonas</taxon>
    </lineage>
</organism>
<feature type="domain" description="M23ase beta-sheet core" evidence="9">
    <location>
        <begin position="304"/>
        <end position="395"/>
    </location>
</feature>
<keyword evidence="11" id="KW-1185">Reference proteome</keyword>
<dbReference type="AlphaFoldDB" id="A0A919ART9"/>
<dbReference type="RefSeq" id="WP_191251233.1">
    <property type="nucleotide sequence ID" value="NZ_BNCI01000001.1"/>
</dbReference>
<dbReference type="InterPro" id="IPR050570">
    <property type="entry name" value="Cell_wall_metabolism_enzyme"/>
</dbReference>
<evidence type="ECO:0000313" key="10">
    <source>
        <dbReference type="EMBL" id="GHF20413.1"/>
    </source>
</evidence>
<keyword evidence="3" id="KW-0479">Metal-binding</keyword>
<keyword evidence="8" id="KW-0732">Signal</keyword>
<evidence type="ECO:0000256" key="6">
    <source>
        <dbReference type="ARBA" id="ARBA00023049"/>
    </source>
</evidence>
<gene>
    <name evidence="10" type="ORF">GCM10017044_14090</name>
</gene>
<dbReference type="CDD" id="cd12797">
    <property type="entry name" value="M23_peptidase"/>
    <property type="match status" value="1"/>
</dbReference>
<evidence type="ECO:0000256" key="8">
    <source>
        <dbReference type="SAM" id="SignalP"/>
    </source>
</evidence>
<comment type="cofactor">
    <cofactor evidence="1">
        <name>Zn(2+)</name>
        <dbReference type="ChEBI" id="CHEBI:29105"/>
    </cofactor>
</comment>
<evidence type="ECO:0000256" key="2">
    <source>
        <dbReference type="ARBA" id="ARBA00022670"/>
    </source>
</evidence>
<name>A0A919ART9_9PROT</name>
<dbReference type="InterPro" id="IPR016047">
    <property type="entry name" value="M23ase_b-sheet_dom"/>
</dbReference>
<evidence type="ECO:0000256" key="1">
    <source>
        <dbReference type="ARBA" id="ARBA00001947"/>
    </source>
</evidence>
<dbReference type="GO" id="GO:0006508">
    <property type="term" value="P:proteolysis"/>
    <property type="evidence" value="ECO:0007669"/>
    <property type="project" value="UniProtKB-KW"/>
</dbReference>
<protein>
    <submittedName>
        <fullName evidence="10">Membrane protein</fullName>
    </submittedName>
</protein>
<keyword evidence="7" id="KW-0175">Coiled coil</keyword>
<dbReference type="PANTHER" id="PTHR21666">
    <property type="entry name" value="PEPTIDASE-RELATED"/>
    <property type="match status" value="1"/>
</dbReference>
<feature type="coiled-coil region" evidence="7">
    <location>
        <begin position="39"/>
        <end position="136"/>
    </location>
</feature>
<feature type="coiled-coil region" evidence="7">
    <location>
        <begin position="232"/>
        <end position="259"/>
    </location>
</feature>
<dbReference type="PANTHER" id="PTHR21666:SF288">
    <property type="entry name" value="CELL DIVISION PROTEIN YTFB"/>
    <property type="match status" value="1"/>
</dbReference>
<evidence type="ECO:0000259" key="9">
    <source>
        <dbReference type="Pfam" id="PF01551"/>
    </source>
</evidence>
<sequence length="401" mass="43574">MKACNANISNLLPCAVLIGSLLLPTLPAIAEPAPLPVPQDNQSEKLKKIEAEMQAAADAKAAQEEKARMAASAALAISRQLVSLSNTMRDTEEKVLATENRIGELAAEEAEKTQYLKEHREELVGLIAALERLSRRPAALSLIQPGKAKDTARAASVLGTMVPQISAKADTLKKELSVLKRVQTQLATERTALAALLADLATDQERQKQLLAERRREQSVASRQAQQNAQRLEALGQEAKSLQALLEKLEERAKRLREAPLPTARPARPPGKEVMITEMRGKLPLPASGEIIAKFGSQEKVGTSKGIRIKGRDGGQVVATHDGEVVYAGTFRHYGQLLIIEHPGGYHSLIAGMTDIFANVGQWVLSGEPVGNLSAQNGNTEVYVELRRRGQAIDPMPWFRK</sequence>
<dbReference type="SUPFAM" id="SSF51261">
    <property type="entry name" value="Duplicated hybrid motif"/>
    <property type="match status" value="1"/>
</dbReference>
<evidence type="ECO:0000313" key="11">
    <source>
        <dbReference type="Proteomes" id="UP000630923"/>
    </source>
</evidence>
<comment type="caution">
    <text evidence="10">The sequence shown here is derived from an EMBL/GenBank/DDBJ whole genome shotgun (WGS) entry which is preliminary data.</text>
</comment>
<accession>A0A919ART9</accession>
<keyword evidence="5" id="KW-0862">Zinc</keyword>
<dbReference type="InterPro" id="IPR011055">
    <property type="entry name" value="Dup_hybrid_motif"/>
</dbReference>
<dbReference type="GO" id="GO:0046872">
    <property type="term" value="F:metal ion binding"/>
    <property type="evidence" value="ECO:0007669"/>
    <property type="project" value="UniProtKB-KW"/>
</dbReference>
<reference evidence="10" key="1">
    <citation type="journal article" date="2014" name="Int. J. Syst. Evol. Microbiol.">
        <title>Complete genome sequence of Corynebacterium casei LMG S-19264T (=DSM 44701T), isolated from a smear-ripened cheese.</title>
        <authorList>
            <consortium name="US DOE Joint Genome Institute (JGI-PGF)"/>
            <person name="Walter F."/>
            <person name="Albersmeier A."/>
            <person name="Kalinowski J."/>
            <person name="Ruckert C."/>
        </authorList>
    </citation>
    <scope>NUCLEOTIDE SEQUENCE</scope>
    <source>
        <strain evidence="10">KCTC 42590</strain>
    </source>
</reference>